<name>A0AAQ4F3F4_AMBAM</name>
<protein>
    <submittedName>
        <fullName evidence="3">Uncharacterized protein</fullName>
    </submittedName>
</protein>
<keyword evidence="4" id="KW-1185">Reference proteome</keyword>
<dbReference type="GO" id="GO:0006508">
    <property type="term" value="P:proteolysis"/>
    <property type="evidence" value="ECO:0007669"/>
    <property type="project" value="InterPro"/>
</dbReference>
<reference evidence="3 4" key="1">
    <citation type="journal article" date="2023" name="Arcadia Sci">
        <title>De novo assembly of a long-read Amblyomma americanum tick genome.</title>
        <authorList>
            <person name="Chou S."/>
            <person name="Poskanzer K.E."/>
            <person name="Rollins M."/>
            <person name="Thuy-Boun P.S."/>
        </authorList>
    </citation>
    <scope>NUCLEOTIDE SEQUENCE [LARGE SCALE GENOMIC DNA]</scope>
    <source>
        <strain evidence="3">F_SG_1</strain>
        <tissue evidence="3">Salivary glands</tissue>
    </source>
</reference>
<gene>
    <name evidence="3" type="ORF">V5799_017380</name>
</gene>
<sequence length="372" mass="40232">MDVSASQPGKETDESDHKDASVDQNSGRVRPLEADAESTDGPPQQPAPNATNGKPTSTAVSDPQDVPADTALESAPMDRHTSASRPHQAPELDERAASTQYPLTADTTQRPPARHSHLSDQQEKPGASCRSSPHIHVEERSENRALLSCGFVGTVLVVAALFLLVVRRGHDQRHETLVVCDTEDCAEHAKSILATLNESADPCVDFHAHVCGGGRIDSVSAPPDTLARAYSREVMNTLGNPKAFLNTKRISMAAVKAFTNVVYCMSRKEETAPVNITEFMQARGIPWPFADASAAGERGPLAVLNVLLDLAVNWRVGLWFEVTVSQTAADDSSAIVVIGEPGHLPLLRMEQLEDIEDEAYYYLARNVSRVSL</sequence>
<evidence type="ECO:0000313" key="4">
    <source>
        <dbReference type="Proteomes" id="UP001321473"/>
    </source>
</evidence>
<organism evidence="3 4">
    <name type="scientific">Amblyomma americanum</name>
    <name type="common">Lone star tick</name>
    <dbReference type="NCBI Taxonomy" id="6943"/>
    <lineage>
        <taxon>Eukaryota</taxon>
        <taxon>Metazoa</taxon>
        <taxon>Ecdysozoa</taxon>
        <taxon>Arthropoda</taxon>
        <taxon>Chelicerata</taxon>
        <taxon>Arachnida</taxon>
        <taxon>Acari</taxon>
        <taxon>Parasitiformes</taxon>
        <taxon>Ixodida</taxon>
        <taxon>Ixodoidea</taxon>
        <taxon>Ixodidae</taxon>
        <taxon>Amblyomminae</taxon>
        <taxon>Amblyomma</taxon>
    </lineage>
</organism>
<dbReference type="GO" id="GO:0004222">
    <property type="term" value="F:metalloendopeptidase activity"/>
    <property type="evidence" value="ECO:0007669"/>
    <property type="project" value="InterPro"/>
</dbReference>
<feature type="compositionally biased region" description="Basic and acidic residues" evidence="1">
    <location>
        <begin position="10"/>
        <end position="21"/>
    </location>
</feature>
<dbReference type="EMBL" id="JARKHS020007824">
    <property type="protein sequence ID" value="KAK8781275.1"/>
    <property type="molecule type" value="Genomic_DNA"/>
</dbReference>
<dbReference type="SUPFAM" id="SSF55486">
    <property type="entry name" value="Metalloproteases ('zincins'), catalytic domain"/>
    <property type="match status" value="1"/>
</dbReference>
<dbReference type="InterPro" id="IPR000718">
    <property type="entry name" value="Peptidase_M13"/>
</dbReference>
<evidence type="ECO:0000256" key="1">
    <source>
        <dbReference type="SAM" id="MobiDB-lite"/>
    </source>
</evidence>
<keyword evidence="2" id="KW-1133">Transmembrane helix</keyword>
<feature type="transmembrane region" description="Helical" evidence="2">
    <location>
        <begin position="145"/>
        <end position="166"/>
    </location>
</feature>
<evidence type="ECO:0000256" key="2">
    <source>
        <dbReference type="SAM" id="Phobius"/>
    </source>
</evidence>
<dbReference type="InterPro" id="IPR042089">
    <property type="entry name" value="Peptidase_M13_dom_2"/>
</dbReference>
<dbReference type="PROSITE" id="PS51885">
    <property type="entry name" value="NEPRILYSIN"/>
    <property type="match status" value="1"/>
</dbReference>
<dbReference type="InterPro" id="IPR024079">
    <property type="entry name" value="MetalloPept_cat_dom_sf"/>
</dbReference>
<accession>A0AAQ4F3F4</accession>
<keyword evidence="2" id="KW-0812">Transmembrane</keyword>
<proteinExistence type="predicted"/>
<dbReference type="Gene3D" id="3.40.390.10">
    <property type="entry name" value="Collagenase (Catalytic Domain)"/>
    <property type="match status" value="1"/>
</dbReference>
<evidence type="ECO:0000313" key="3">
    <source>
        <dbReference type="EMBL" id="KAK8781275.1"/>
    </source>
</evidence>
<feature type="region of interest" description="Disordered" evidence="1">
    <location>
        <begin position="1"/>
        <end position="136"/>
    </location>
</feature>
<dbReference type="Gene3D" id="1.10.1380.10">
    <property type="entry name" value="Neutral endopeptidase , domain2"/>
    <property type="match status" value="1"/>
</dbReference>
<dbReference type="Proteomes" id="UP001321473">
    <property type="component" value="Unassembled WGS sequence"/>
</dbReference>
<keyword evidence="2" id="KW-0472">Membrane</keyword>
<feature type="compositionally biased region" description="Polar residues" evidence="1">
    <location>
        <begin position="47"/>
        <end position="61"/>
    </location>
</feature>
<comment type="caution">
    <text evidence="3">The sequence shown here is derived from an EMBL/GenBank/DDBJ whole genome shotgun (WGS) entry which is preliminary data.</text>
</comment>
<feature type="compositionally biased region" description="Polar residues" evidence="1">
    <location>
        <begin position="97"/>
        <end position="110"/>
    </location>
</feature>
<dbReference type="AlphaFoldDB" id="A0AAQ4F3F4"/>